<organism evidence="4 5">
    <name type="scientific">Wickerhamomyces anomalus (strain ATCC 58044 / CBS 1984 / NCYC 433 / NRRL Y-366-8)</name>
    <name type="common">Yeast</name>
    <name type="synonym">Hansenula anomala</name>
    <dbReference type="NCBI Taxonomy" id="683960"/>
    <lineage>
        <taxon>Eukaryota</taxon>
        <taxon>Fungi</taxon>
        <taxon>Dikarya</taxon>
        <taxon>Ascomycota</taxon>
        <taxon>Saccharomycotina</taxon>
        <taxon>Saccharomycetes</taxon>
        <taxon>Phaffomycetales</taxon>
        <taxon>Wickerhamomycetaceae</taxon>
        <taxon>Wickerhamomyces</taxon>
    </lineage>
</organism>
<dbReference type="SMART" id="SM00116">
    <property type="entry name" value="CBS"/>
    <property type="match status" value="4"/>
</dbReference>
<accession>A0A1E3NZ80</accession>
<dbReference type="CDD" id="cd17782">
    <property type="entry name" value="CBS_pair_MUG70_2"/>
    <property type="match status" value="1"/>
</dbReference>
<feature type="non-terminal residue" evidence="4">
    <location>
        <position position="356"/>
    </location>
</feature>
<feature type="domain" description="CBS" evidence="3">
    <location>
        <begin position="79"/>
        <end position="138"/>
    </location>
</feature>
<evidence type="ECO:0000256" key="2">
    <source>
        <dbReference type="PROSITE-ProRule" id="PRU00703"/>
    </source>
</evidence>
<protein>
    <recommendedName>
        <fullName evidence="3">CBS domain-containing protein</fullName>
    </recommendedName>
</protein>
<dbReference type="EMBL" id="KV454212">
    <property type="protein sequence ID" value="ODQ58405.1"/>
    <property type="molecule type" value="Genomic_DNA"/>
</dbReference>
<dbReference type="PROSITE" id="PS51371">
    <property type="entry name" value="CBS"/>
    <property type="match status" value="2"/>
</dbReference>
<dbReference type="SUPFAM" id="SSF54631">
    <property type="entry name" value="CBS-domain pair"/>
    <property type="match status" value="2"/>
</dbReference>
<dbReference type="GeneID" id="30199450"/>
<dbReference type="PANTHER" id="PTHR48108:SF26">
    <property type="entry name" value="CBS DOMAIN-CONTAINING PROTEIN DDB_G0289609"/>
    <property type="match status" value="1"/>
</dbReference>
<dbReference type="InterPro" id="IPR051462">
    <property type="entry name" value="CBS_domain-containing"/>
</dbReference>
<dbReference type="AlphaFoldDB" id="A0A1E3NZ80"/>
<keyword evidence="2" id="KW-0129">CBS domain</keyword>
<dbReference type="Proteomes" id="UP000094112">
    <property type="component" value="Unassembled WGS sequence"/>
</dbReference>
<feature type="domain" description="CBS" evidence="3">
    <location>
        <begin position="187"/>
        <end position="249"/>
    </location>
</feature>
<dbReference type="Gene3D" id="3.10.580.10">
    <property type="entry name" value="CBS-domain"/>
    <property type="match status" value="2"/>
</dbReference>
<evidence type="ECO:0000313" key="4">
    <source>
        <dbReference type="EMBL" id="ODQ58405.1"/>
    </source>
</evidence>
<name>A0A1E3NZ80_WICAA</name>
<proteinExistence type="predicted"/>
<sequence length="356" mass="39608">MSDVKKRGTIYQLRPDPPCECSPEQDAFTAAKLMFDNGIHCVLVKELDTLVGLFTAKDLALRVVGKNLDPKLTKVKDIMTTSPLCLHMNTPTTDALETMVKKSVRHLPLLDDDNNIKGVLDITRCFHQAMLRLEKISLNAQKVNEVLRDVAENYEDIRTSKAQTIIDDIKKLMKLIEVPTLHSIVQVSKPAVYINSSASVRSASRLMIENSTTAVLVNDDTSSTRRVIGIFTSKDIAFRVLAKAYDPDTCTVARVLTSSPEFAKSNMNISSALRLMFQGHFLNLPVTDVVTGEIIGIVGVLQLTYAALSQLGKRDNIDKESFGKTMLEEVTNRLTDEETPAWESFWDSLDKSTDDI</sequence>
<dbReference type="OrthoDB" id="418595at2759"/>
<dbReference type="RefSeq" id="XP_019037612.1">
    <property type="nucleotide sequence ID" value="XM_019182204.1"/>
</dbReference>
<evidence type="ECO:0000259" key="3">
    <source>
        <dbReference type="PROSITE" id="PS51371"/>
    </source>
</evidence>
<dbReference type="InterPro" id="IPR000644">
    <property type="entry name" value="CBS_dom"/>
</dbReference>
<dbReference type="PANTHER" id="PTHR48108">
    <property type="entry name" value="CBS DOMAIN-CONTAINING PROTEIN CBSX2, CHLOROPLASTIC"/>
    <property type="match status" value="1"/>
</dbReference>
<gene>
    <name evidence="4" type="ORF">WICANDRAFT_34576</name>
</gene>
<evidence type="ECO:0000313" key="5">
    <source>
        <dbReference type="Proteomes" id="UP000094112"/>
    </source>
</evidence>
<evidence type="ECO:0000256" key="1">
    <source>
        <dbReference type="ARBA" id="ARBA00022737"/>
    </source>
</evidence>
<dbReference type="Pfam" id="PF00571">
    <property type="entry name" value="CBS"/>
    <property type="match status" value="3"/>
</dbReference>
<dbReference type="InterPro" id="IPR046342">
    <property type="entry name" value="CBS_dom_sf"/>
</dbReference>
<reference evidence="4 5" key="1">
    <citation type="journal article" date="2016" name="Proc. Natl. Acad. Sci. U.S.A.">
        <title>Comparative genomics of biotechnologically important yeasts.</title>
        <authorList>
            <person name="Riley R."/>
            <person name="Haridas S."/>
            <person name="Wolfe K.H."/>
            <person name="Lopes M.R."/>
            <person name="Hittinger C.T."/>
            <person name="Goeker M."/>
            <person name="Salamov A.A."/>
            <person name="Wisecaver J.H."/>
            <person name="Long T.M."/>
            <person name="Calvey C.H."/>
            <person name="Aerts A.L."/>
            <person name="Barry K.W."/>
            <person name="Choi C."/>
            <person name="Clum A."/>
            <person name="Coughlan A.Y."/>
            <person name="Deshpande S."/>
            <person name="Douglass A.P."/>
            <person name="Hanson S.J."/>
            <person name="Klenk H.-P."/>
            <person name="LaButti K.M."/>
            <person name="Lapidus A."/>
            <person name="Lindquist E.A."/>
            <person name="Lipzen A.M."/>
            <person name="Meier-Kolthoff J.P."/>
            <person name="Ohm R.A."/>
            <person name="Otillar R.P."/>
            <person name="Pangilinan J.L."/>
            <person name="Peng Y."/>
            <person name="Rokas A."/>
            <person name="Rosa C.A."/>
            <person name="Scheuner C."/>
            <person name="Sibirny A.A."/>
            <person name="Slot J.C."/>
            <person name="Stielow J.B."/>
            <person name="Sun H."/>
            <person name="Kurtzman C.P."/>
            <person name="Blackwell M."/>
            <person name="Grigoriev I.V."/>
            <person name="Jeffries T.W."/>
        </authorList>
    </citation>
    <scope>NUCLEOTIDE SEQUENCE [LARGE SCALE GENOMIC DNA]</scope>
    <source>
        <strain evidence="5">ATCC 58044 / CBS 1984 / NCYC 433 / NRRL Y-366-8</strain>
    </source>
</reference>
<keyword evidence="5" id="KW-1185">Reference proteome</keyword>
<keyword evidence="1" id="KW-0677">Repeat</keyword>
<dbReference type="STRING" id="683960.A0A1E3NZ80"/>